<evidence type="ECO:0000313" key="5">
    <source>
        <dbReference type="EMBL" id="KAF2202041.1"/>
    </source>
</evidence>
<gene>
    <name evidence="5" type="ORF">GQ43DRAFT_471232</name>
</gene>
<dbReference type="GO" id="GO:0004301">
    <property type="term" value="F:epoxide hydrolase activity"/>
    <property type="evidence" value="ECO:0007669"/>
    <property type="project" value="TreeGrafter"/>
</dbReference>
<dbReference type="InterPro" id="IPR016292">
    <property type="entry name" value="Epoxide_hydrolase"/>
</dbReference>
<keyword evidence="2" id="KW-0378">Hydrolase</keyword>
<dbReference type="PANTHER" id="PTHR21661">
    <property type="entry name" value="EPOXIDE HYDROLASE 1-RELATED"/>
    <property type="match status" value="1"/>
</dbReference>
<sequence>MASIKPFDPTIPEEEVDRLFRKLEDTRLPKEPVVPDAGEDYGPSLEWVHKLYNHWLHSFSWSEAQKTISSWNHLMTEIEELKIHFIHEKAKVRPEKAIPLLLVHGWPGTFYEFQNVMNGLLNPKNEIDPVFDLIVPSLPGFCWSSGPPRGWTLQDTARVYDTLLKRLGYTSYVAQAGDWGHYVVRELGSGRYPACKAVHTNMCPAPPPDVPKSEYTATEKKALQQTQWFVGKPKAEAHMGYAIEMRTRPQTVGVAFSDSPVGIMMWVGEKYNELADPSLGTATLESEKWKNDLCTTLCLYYFTSPSIMTSMLCYYNNVRIEDYAEFNQKEENLVKVPFGVTSFPYDSCPTSERMAKKTGNVKWYKNYDYGGHFCCMECPDEMVGDMRDFFGKYYKK</sequence>
<protein>
    <submittedName>
        <fullName evidence="5">Alpha/beta-hydrolase</fullName>
    </submittedName>
</protein>
<dbReference type="PANTHER" id="PTHR21661:SF79">
    <property type="entry name" value="EPOXIDE HYDROLASE"/>
    <property type="match status" value="1"/>
</dbReference>
<evidence type="ECO:0000256" key="3">
    <source>
        <dbReference type="PIRSR" id="PIRSR001112-1"/>
    </source>
</evidence>
<feature type="active site" description="Proton donor" evidence="3">
    <location>
        <position position="314"/>
    </location>
</feature>
<dbReference type="PRINTS" id="PR00412">
    <property type="entry name" value="EPOXHYDRLASE"/>
</dbReference>
<accession>A0A9P4MT12</accession>
<reference evidence="5" key="1">
    <citation type="journal article" date="2020" name="Stud. Mycol.">
        <title>101 Dothideomycetes genomes: a test case for predicting lifestyles and emergence of pathogens.</title>
        <authorList>
            <person name="Haridas S."/>
            <person name="Albert R."/>
            <person name="Binder M."/>
            <person name="Bloem J."/>
            <person name="Labutti K."/>
            <person name="Salamov A."/>
            <person name="Andreopoulos B."/>
            <person name="Baker S."/>
            <person name="Barry K."/>
            <person name="Bills G."/>
            <person name="Bluhm B."/>
            <person name="Cannon C."/>
            <person name="Castanera R."/>
            <person name="Culley D."/>
            <person name="Daum C."/>
            <person name="Ezra D."/>
            <person name="Gonzalez J."/>
            <person name="Henrissat B."/>
            <person name="Kuo A."/>
            <person name="Liang C."/>
            <person name="Lipzen A."/>
            <person name="Lutzoni F."/>
            <person name="Magnuson J."/>
            <person name="Mondo S."/>
            <person name="Nolan M."/>
            <person name="Ohm R."/>
            <person name="Pangilinan J."/>
            <person name="Park H.-J."/>
            <person name="Ramirez L."/>
            <person name="Alfaro M."/>
            <person name="Sun H."/>
            <person name="Tritt A."/>
            <person name="Yoshinaga Y."/>
            <person name="Zwiers L.-H."/>
            <person name="Turgeon B."/>
            <person name="Goodwin S."/>
            <person name="Spatafora J."/>
            <person name="Crous P."/>
            <person name="Grigoriev I."/>
        </authorList>
    </citation>
    <scope>NUCLEOTIDE SEQUENCE</scope>
    <source>
        <strain evidence="5">ATCC 74209</strain>
    </source>
</reference>
<dbReference type="OrthoDB" id="7130006at2759"/>
<dbReference type="AlphaFoldDB" id="A0A9P4MT12"/>
<feature type="active site" description="Nucleophile" evidence="3">
    <location>
        <position position="178"/>
    </location>
</feature>
<feature type="domain" description="Epoxide hydrolase N-terminal" evidence="4">
    <location>
        <begin position="4"/>
        <end position="113"/>
    </location>
</feature>
<evidence type="ECO:0000256" key="2">
    <source>
        <dbReference type="ARBA" id="ARBA00022801"/>
    </source>
</evidence>
<dbReference type="EMBL" id="ML993951">
    <property type="protein sequence ID" value="KAF2202041.1"/>
    <property type="molecule type" value="Genomic_DNA"/>
</dbReference>
<evidence type="ECO:0000259" key="4">
    <source>
        <dbReference type="Pfam" id="PF06441"/>
    </source>
</evidence>
<name>A0A9P4MT12_9PLEO</name>
<proteinExistence type="inferred from homology"/>
<feature type="active site" description="Proton acceptor" evidence="3">
    <location>
        <position position="372"/>
    </location>
</feature>
<dbReference type="InterPro" id="IPR000639">
    <property type="entry name" value="Epox_hydrolase-like"/>
</dbReference>
<evidence type="ECO:0000313" key="6">
    <source>
        <dbReference type="Proteomes" id="UP000799536"/>
    </source>
</evidence>
<dbReference type="Proteomes" id="UP000799536">
    <property type="component" value="Unassembled WGS sequence"/>
</dbReference>
<comment type="similarity">
    <text evidence="1">Belongs to the peptidase S33 family.</text>
</comment>
<keyword evidence="6" id="KW-1185">Reference proteome</keyword>
<dbReference type="GO" id="GO:0097176">
    <property type="term" value="P:epoxide metabolic process"/>
    <property type="evidence" value="ECO:0007669"/>
    <property type="project" value="TreeGrafter"/>
</dbReference>
<comment type="caution">
    <text evidence="5">The sequence shown here is derived from an EMBL/GenBank/DDBJ whole genome shotgun (WGS) entry which is preliminary data.</text>
</comment>
<dbReference type="InterPro" id="IPR029058">
    <property type="entry name" value="AB_hydrolase_fold"/>
</dbReference>
<dbReference type="InterPro" id="IPR010497">
    <property type="entry name" value="Epoxide_hydro_N"/>
</dbReference>
<evidence type="ECO:0000256" key="1">
    <source>
        <dbReference type="ARBA" id="ARBA00010088"/>
    </source>
</evidence>
<dbReference type="Pfam" id="PF06441">
    <property type="entry name" value="EHN"/>
    <property type="match status" value="1"/>
</dbReference>
<organism evidence="5 6">
    <name type="scientific">Delitschia confertaspora ATCC 74209</name>
    <dbReference type="NCBI Taxonomy" id="1513339"/>
    <lineage>
        <taxon>Eukaryota</taxon>
        <taxon>Fungi</taxon>
        <taxon>Dikarya</taxon>
        <taxon>Ascomycota</taxon>
        <taxon>Pezizomycotina</taxon>
        <taxon>Dothideomycetes</taxon>
        <taxon>Pleosporomycetidae</taxon>
        <taxon>Pleosporales</taxon>
        <taxon>Delitschiaceae</taxon>
        <taxon>Delitschia</taxon>
    </lineage>
</organism>
<dbReference type="PIRSF" id="PIRSF001112">
    <property type="entry name" value="Epoxide_hydrolase"/>
    <property type="match status" value="1"/>
</dbReference>
<dbReference type="Gene3D" id="3.40.50.1820">
    <property type="entry name" value="alpha/beta hydrolase"/>
    <property type="match status" value="1"/>
</dbReference>
<dbReference type="SUPFAM" id="SSF53474">
    <property type="entry name" value="alpha/beta-Hydrolases"/>
    <property type="match status" value="1"/>
</dbReference>